<evidence type="ECO:0000313" key="16">
    <source>
        <dbReference type="Proteomes" id="UP001474181"/>
    </source>
</evidence>
<dbReference type="InterPro" id="IPR036097">
    <property type="entry name" value="HisK_dim/P_sf"/>
</dbReference>
<evidence type="ECO:0000256" key="6">
    <source>
        <dbReference type="ARBA" id="ARBA00022692"/>
    </source>
</evidence>
<feature type="domain" description="HAMP" evidence="14">
    <location>
        <begin position="186"/>
        <end position="239"/>
    </location>
</feature>
<dbReference type="InterPro" id="IPR003660">
    <property type="entry name" value="HAMP_dom"/>
</dbReference>
<keyword evidence="9" id="KW-0902">Two-component regulatory system</keyword>
<dbReference type="InterPro" id="IPR036890">
    <property type="entry name" value="HATPase_C_sf"/>
</dbReference>
<dbReference type="CDD" id="cd06225">
    <property type="entry name" value="HAMP"/>
    <property type="match status" value="1"/>
</dbReference>
<dbReference type="InterPro" id="IPR004358">
    <property type="entry name" value="Sig_transdc_His_kin-like_C"/>
</dbReference>
<proteinExistence type="predicted"/>
<evidence type="ECO:0000256" key="5">
    <source>
        <dbReference type="ARBA" id="ARBA00022679"/>
    </source>
</evidence>
<gene>
    <name evidence="15" type="ORF">ABT404_24080</name>
</gene>
<evidence type="ECO:0000256" key="9">
    <source>
        <dbReference type="ARBA" id="ARBA00023012"/>
    </source>
</evidence>
<accession>A0ABV1X0I3</accession>
<protein>
    <recommendedName>
        <fullName evidence="3">histidine kinase</fullName>
        <ecNumber evidence="3">2.7.13.3</ecNumber>
    </recommendedName>
</protein>
<dbReference type="PROSITE" id="PS50885">
    <property type="entry name" value="HAMP"/>
    <property type="match status" value="1"/>
</dbReference>
<dbReference type="InterPro" id="IPR005467">
    <property type="entry name" value="His_kinase_dom"/>
</dbReference>
<dbReference type="CDD" id="cd00082">
    <property type="entry name" value="HisKA"/>
    <property type="match status" value="1"/>
</dbReference>
<feature type="domain" description="Histidine kinase" evidence="13">
    <location>
        <begin position="247"/>
        <end position="460"/>
    </location>
</feature>
<keyword evidence="8 12" id="KW-1133">Transmembrane helix</keyword>
<dbReference type="InterPro" id="IPR003661">
    <property type="entry name" value="HisK_dim/P_dom"/>
</dbReference>
<evidence type="ECO:0000256" key="4">
    <source>
        <dbReference type="ARBA" id="ARBA00022553"/>
    </source>
</evidence>
<comment type="caution">
    <text evidence="15">The sequence shown here is derived from an EMBL/GenBank/DDBJ whole genome shotgun (WGS) entry which is preliminary data.</text>
</comment>
<comment type="catalytic activity">
    <reaction evidence="1">
        <text>ATP + protein L-histidine = ADP + protein N-phospho-L-histidine.</text>
        <dbReference type="EC" id="2.7.13.3"/>
    </reaction>
</comment>
<evidence type="ECO:0000256" key="2">
    <source>
        <dbReference type="ARBA" id="ARBA00004236"/>
    </source>
</evidence>
<evidence type="ECO:0000259" key="13">
    <source>
        <dbReference type="PROSITE" id="PS50109"/>
    </source>
</evidence>
<dbReference type="SMART" id="SM00388">
    <property type="entry name" value="HisKA"/>
    <property type="match status" value="1"/>
</dbReference>
<dbReference type="Gene3D" id="1.10.287.130">
    <property type="match status" value="1"/>
</dbReference>
<keyword evidence="10 12" id="KW-0472">Membrane</keyword>
<dbReference type="InterPro" id="IPR003594">
    <property type="entry name" value="HATPase_dom"/>
</dbReference>
<name>A0ABV1X0I3_9ACTN</name>
<evidence type="ECO:0000256" key="10">
    <source>
        <dbReference type="ARBA" id="ARBA00023136"/>
    </source>
</evidence>
<evidence type="ECO:0000256" key="1">
    <source>
        <dbReference type="ARBA" id="ARBA00000085"/>
    </source>
</evidence>
<comment type="subcellular location">
    <subcellularLocation>
        <location evidence="2">Cell membrane</location>
    </subcellularLocation>
</comment>
<keyword evidence="4" id="KW-0597">Phosphoprotein</keyword>
<evidence type="ECO:0000259" key="14">
    <source>
        <dbReference type="PROSITE" id="PS50885"/>
    </source>
</evidence>
<dbReference type="GO" id="GO:0016301">
    <property type="term" value="F:kinase activity"/>
    <property type="evidence" value="ECO:0007669"/>
    <property type="project" value="UniProtKB-KW"/>
</dbReference>
<dbReference type="Proteomes" id="UP001474181">
    <property type="component" value="Unassembled WGS sequence"/>
</dbReference>
<dbReference type="InterPro" id="IPR050428">
    <property type="entry name" value="TCS_sensor_his_kinase"/>
</dbReference>
<organism evidence="15 16">
    <name type="scientific">Streptomyces hyaluromycini</name>
    <dbReference type="NCBI Taxonomy" id="1377993"/>
    <lineage>
        <taxon>Bacteria</taxon>
        <taxon>Bacillati</taxon>
        <taxon>Actinomycetota</taxon>
        <taxon>Actinomycetes</taxon>
        <taxon>Kitasatosporales</taxon>
        <taxon>Streptomycetaceae</taxon>
        <taxon>Streptomyces</taxon>
    </lineage>
</organism>
<dbReference type="Pfam" id="PF00672">
    <property type="entry name" value="HAMP"/>
    <property type="match status" value="1"/>
</dbReference>
<feature type="transmembrane region" description="Helical" evidence="12">
    <location>
        <begin position="163"/>
        <end position="188"/>
    </location>
</feature>
<dbReference type="RefSeq" id="WP_350783585.1">
    <property type="nucleotide sequence ID" value="NZ_JBEPEK010000181.1"/>
</dbReference>
<evidence type="ECO:0000256" key="12">
    <source>
        <dbReference type="SAM" id="Phobius"/>
    </source>
</evidence>
<feature type="region of interest" description="Disordered" evidence="11">
    <location>
        <begin position="462"/>
        <end position="497"/>
    </location>
</feature>
<evidence type="ECO:0000313" key="15">
    <source>
        <dbReference type="EMBL" id="MER7182522.1"/>
    </source>
</evidence>
<dbReference type="Gene3D" id="6.10.340.10">
    <property type="match status" value="1"/>
</dbReference>
<dbReference type="Gene3D" id="3.30.565.10">
    <property type="entry name" value="Histidine kinase-like ATPase, C-terminal domain"/>
    <property type="match status" value="1"/>
</dbReference>
<dbReference type="EC" id="2.7.13.3" evidence="3"/>
<evidence type="ECO:0000256" key="11">
    <source>
        <dbReference type="SAM" id="MobiDB-lite"/>
    </source>
</evidence>
<evidence type="ECO:0000256" key="7">
    <source>
        <dbReference type="ARBA" id="ARBA00022777"/>
    </source>
</evidence>
<feature type="compositionally biased region" description="Basic residues" evidence="11">
    <location>
        <begin position="464"/>
        <end position="475"/>
    </location>
</feature>
<dbReference type="PANTHER" id="PTHR45436:SF5">
    <property type="entry name" value="SENSOR HISTIDINE KINASE TRCS"/>
    <property type="match status" value="1"/>
</dbReference>
<dbReference type="PROSITE" id="PS50109">
    <property type="entry name" value="HIS_KIN"/>
    <property type="match status" value="1"/>
</dbReference>
<dbReference type="Pfam" id="PF02518">
    <property type="entry name" value="HATPase_c"/>
    <property type="match status" value="1"/>
</dbReference>
<dbReference type="SMART" id="SM00387">
    <property type="entry name" value="HATPase_c"/>
    <property type="match status" value="1"/>
</dbReference>
<reference evidence="15 16" key="1">
    <citation type="submission" date="2024-06" db="EMBL/GenBank/DDBJ databases">
        <title>The Natural Products Discovery Center: Release of the First 8490 Sequenced Strains for Exploring Actinobacteria Biosynthetic Diversity.</title>
        <authorList>
            <person name="Kalkreuter E."/>
            <person name="Kautsar S.A."/>
            <person name="Yang D."/>
            <person name="Bader C.D."/>
            <person name="Teijaro C.N."/>
            <person name="Fluegel L."/>
            <person name="Davis C.M."/>
            <person name="Simpson J.R."/>
            <person name="Lauterbach L."/>
            <person name="Steele A.D."/>
            <person name="Gui C."/>
            <person name="Meng S."/>
            <person name="Li G."/>
            <person name="Viehrig K."/>
            <person name="Ye F."/>
            <person name="Su P."/>
            <person name="Kiefer A.F."/>
            <person name="Nichols A."/>
            <person name="Cepeda A.J."/>
            <person name="Yan W."/>
            <person name="Fan B."/>
            <person name="Jiang Y."/>
            <person name="Adhikari A."/>
            <person name="Zheng C.-J."/>
            <person name="Schuster L."/>
            <person name="Cowan T.M."/>
            <person name="Smanski M.J."/>
            <person name="Chevrette M.G."/>
            <person name="De Carvalho L.P.S."/>
            <person name="Shen B."/>
        </authorList>
    </citation>
    <scope>NUCLEOTIDE SEQUENCE [LARGE SCALE GENOMIC DNA]</scope>
    <source>
        <strain evidence="15 16">NPDC000234</strain>
    </source>
</reference>
<dbReference type="PRINTS" id="PR00344">
    <property type="entry name" value="BCTRLSENSOR"/>
</dbReference>
<dbReference type="SMART" id="SM00304">
    <property type="entry name" value="HAMP"/>
    <property type="match status" value="1"/>
</dbReference>
<dbReference type="PANTHER" id="PTHR45436">
    <property type="entry name" value="SENSOR HISTIDINE KINASE YKOH"/>
    <property type="match status" value="1"/>
</dbReference>
<dbReference type="SUPFAM" id="SSF158472">
    <property type="entry name" value="HAMP domain-like"/>
    <property type="match status" value="1"/>
</dbReference>
<keyword evidence="5" id="KW-0808">Transferase</keyword>
<sequence>MTRRLLLSYLSLMALVLLALEVPFGFVYARNELNRFSHTAELGAVTLASVCEEKLEHGRASDLPEFARDYARRTGSSVVITDRAGTVLTDSADATAAGTDLSSQPDIATALHDRPATGIRDDLVPGVKVLFATVPGGSGDTVPCVVRTLYPLTPIAQKVHATWVALGVVGLGVLAVVALIGSALARWITRPLRALERATTQLADGRLTDPPATDRGPPELRRVTAAFTRTATRLQHLLHAQQAFASEASHQLKTPLTSLRLRLENFEPHLAACAQDSLGDAIDEVARLSRMVQGLLALARLENSAITPEIVDLDAVVADRAAIWTAFAGDQRVGIAVSGTKAGQVWAVAGALEQILDNLLSNALSVSPPGTTITLATATATAADGCTVELHVIDQGPGMTETDRQRAFDRFWRAADARHDGTGLGLSMVQRLTQAGGGDVALNAAPGGGLDAVVRLRPVPAARARPHSAAHRRTPPPRDNGAQDDRPVTETVSGGDP</sequence>
<dbReference type="Pfam" id="PF00512">
    <property type="entry name" value="HisKA"/>
    <property type="match status" value="1"/>
</dbReference>
<dbReference type="EMBL" id="JBEPEK010000181">
    <property type="protein sequence ID" value="MER7182522.1"/>
    <property type="molecule type" value="Genomic_DNA"/>
</dbReference>
<dbReference type="SUPFAM" id="SSF55874">
    <property type="entry name" value="ATPase domain of HSP90 chaperone/DNA topoisomerase II/histidine kinase"/>
    <property type="match status" value="1"/>
</dbReference>
<dbReference type="SUPFAM" id="SSF47384">
    <property type="entry name" value="Homodimeric domain of signal transducing histidine kinase"/>
    <property type="match status" value="1"/>
</dbReference>
<evidence type="ECO:0000256" key="3">
    <source>
        <dbReference type="ARBA" id="ARBA00012438"/>
    </source>
</evidence>
<keyword evidence="16" id="KW-1185">Reference proteome</keyword>
<keyword evidence="7 15" id="KW-0418">Kinase</keyword>
<keyword evidence="6 12" id="KW-0812">Transmembrane</keyword>
<evidence type="ECO:0000256" key="8">
    <source>
        <dbReference type="ARBA" id="ARBA00022989"/>
    </source>
</evidence>